<reference evidence="2 3" key="1">
    <citation type="journal article" date="2011" name="J. Bacteriol.">
        <title>Genome sequence of Brevibacillus laterosporus LMG 15441, a pathogen of invertebrates.</title>
        <authorList>
            <person name="Djukic M."/>
            <person name="Poehlein A."/>
            <person name="Thurmer A."/>
            <person name="Daniel R."/>
        </authorList>
    </citation>
    <scope>NUCLEOTIDE SEQUENCE [LARGE SCALE GENOMIC DNA]</scope>
    <source>
        <strain evidence="2 3">LMG 15441</strain>
    </source>
</reference>
<proteinExistence type="predicted"/>
<accession>A0A075R9W0</accession>
<dbReference type="EMBL" id="CP007806">
    <property type="protein sequence ID" value="AIG28171.1"/>
    <property type="molecule type" value="Genomic_DNA"/>
</dbReference>
<feature type="transmembrane region" description="Helical" evidence="1">
    <location>
        <begin position="7"/>
        <end position="27"/>
    </location>
</feature>
<keyword evidence="1" id="KW-0812">Transmembrane</keyword>
<protein>
    <submittedName>
        <fullName evidence="2">Uncharacterized protein</fullName>
    </submittedName>
</protein>
<keyword evidence="3" id="KW-1185">Reference proteome</keyword>
<dbReference type="STRING" id="1042163.BRLA_c038880"/>
<dbReference type="KEGG" id="blr:BRLA_c038880"/>
<gene>
    <name evidence="2" type="ORF">BRLA_c038880</name>
</gene>
<dbReference type="AlphaFoldDB" id="A0A075R9W0"/>
<organism evidence="2 3">
    <name type="scientific">Brevibacillus laterosporus LMG 15441</name>
    <dbReference type="NCBI Taxonomy" id="1042163"/>
    <lineage>
        <taxon>Bacteria</taxon>
        <taxon>Bacillati</taxon>
        <taxon>Bacillota</taxon>
        <taxon>Bacilli</taxon>
        <taxon>Bacillales</taxon>
        <taxon>Paenibacillaceae</taxon>
        <taxon>Brevibacillus</taxon>
    </lineage>
</organism>
<keyword evidence="1" id="KW-0472">Membrane</keyword>
<dbReference type="HOGENOM" id="CLU_3388413_0_0_9"/>
<evidence type="ECO:0000256" key="1">
    <source>
        <dbReference type="SAM" id="Phobius"/>
    </source>
</evidence>
<evidence type="ECO:0000313" key="2">
    <source>
        <dbReference type="EMBL" id="AIG28171.1"/>
    </source>
</evidence>
<dbReference type="Proteomes" id="UP000005850">
    <property type="component" value="Chromosome"/>
</dbReference>
<evidence type="ECO:0000313" key="3">
    <source>
        <dbReference type="Proteomes" id="UP000005850"/>
    </source>
</evidence>
<keyword evidence="1" id="KW-1133">Transmembrane helix</keyword>
<sequence>MGSIFKLGGLEMVIGIIVVVFLISIVLDDGFE</sequence>
<name>A0A075R9W0_BRELA</name>